<feature type="domain" description="Conserved oligomeric Golgi complex subunit 5 helical" evidence="8">
    <location>
        <begin position="428"/>
        <end position="635"/>
    </location>
</feature>
<dbReference type="InterPro" id="IPR048485">
    <property type="entry name" value="COG5_helical"/>
</dbReference>
<feature type="domain" description="Conserved oligomeric Golgi complex subunit 5 N-terminal" evidence="7">
    <location>
        <begin position="250"/>
        <end position="382"/>
    </location>
</feature>
<sequence length="681" mass="72891">MLPGRIVGDTMQRRRRRGGTARTGTATGTGKGRRRGEKLTWPPAPRHDFSNAPQKISGGPPEPPPPRADTLAALPALHHRAPRRLRQFSSGGWREALTARAAASSGTLDSLGQAFDTTGIGPGTADSTTATTATACVGARRRRRLNGADCHWCGGGGGGAHGVGDSRLSVLTLCDTCDPLSSHAHDSTRLDARPRQPDLRAPRHARLRTWAKGQTGSNSSIAIAAVPEEGSSVAMANEANPDEPSYVDYETFLSPDFSSAAFANSLVVATNNPNDTPLDLSTPLSRVLFDAQEVDSHIDLLTTRSAVPLLQHTQTQTAASKHIIAELDTQIKSLNDSYRQLEKEVIDKHAEADEVRQVALRLWETLRLGRSVGRCLQLGRQLQLQHSELSGGPGSREDLGALVRCSYTILSLREVLDAKAPGEEGHGLNRVDAIRALQDSVITPIERSVRETADRVVREFSVIGNTTFAQGEEARAKMEPAMAALYLLSPTLGVKPDRWTPRLLLEALERYMRSALQTSITTLSRSLGQLPSLDRALAEVTSKCQSIVGLEVVLESTKPPVHPLLPTASASAQKQTTTGGNLLQPLLSHLETGSLASYFWRTMAGSLATRVQDIVSRGGVVARTLKTNKGNVSDAIRLAVVRGCQPPGALSAGKGKGKTGEANWDREVAVMVGSVVNNLGR</sequence>
<protein>
    <recommendedName>
        <fullName evidence="2">Conserved oligomeric Golgi complex subunit 5</fullName>
    </recommendedName>
</protein>
<evidence type="ECO:0000313" key="10">
    <source>
        <dbReference type="Proteomes" id="UP001287286"/>
    </source>
</evidence>
<evidence type="ECO:0000256" key="2">
    <source>
        <dbReference type="ARBA" id="ARBA00020974"/>
    </source>
</evidence>
<dbReference type="PANTHER" id="PTHR13228:SF3">
    <property type="entry name" value="CONSERVED OLIGOMERIC GOLGI COMPLEX SUBUNIT 5"/>
    <property type="match status" value="1"/>
</dbReference>
<dbReference type="PANTHER" id="PTHR13228">
    <property type="entry name" value="CONSERVED OLIGOMERIC GOLGI COMPLEX COMPONENT 5"/>
    <property type="match status" value="1"/>
</dbReference>
<keyword evidence="10" id="KW-1185">Reference proteome</keyword>
<dbReference type="EMBL" id="JAWRVI010000040">
    <property type="protein sequence ID" value="KAK4086536.1"/>
    <property type="molecule type" value="Genomic_DNA"/>
</dbReference>
<feature type="region of interest" description="Disordered" evidence="6">
    <location>
        <begin position="1"/>
        <end position="70"/>
    </location>
</feature>
<comment type="subcellular location">
    <subcellularLocation>
        <location evidence="1">Golgi apparatus membrane</location>
        <topology evidence="1">Peripheral membrane protein</topology>
    </subcellularLocation>
</comment>
<evidence type="ECO:0000256" key="6">
    <source>
        <dbReference type="SAM" id="MobiDB-lite"/>
    </source>
</evidence>
<keyword evidence="4" id="KW-0472">Membrane</keyword>
<dbReference type="Proteomes" id="UP001287286">
    <property type="component" value="Unassembled WGS sequence"/>
</dbReference>
<comment type="caution">
    <text evidence="9">The sequence shown here is derived from an EMBL/GenBank/DDBJ whole genome shotgun (WGS) entry which is preliminary data.</text>
</comment>
<evidence type="ECO:0000256" key="1">
    <source>
        <dbReference type="ARBA" id="ARBA00004395"/>
    </source>
</evidence>
<dbReference type="InterPro" id="IPR019465">
    <property type="entry name" value="Cog5"/>
</dbReference>
<evidence type="ECO:0000256" key="3">
    <source>
        <dbReference type="ARBA" id="ARBA00023034"/>
    </source>
</evidence>
<name>A0ABR0BRJ8_PURLI</name>
<evidence type="ECO:0000259" key="8">
    <source>
        <dbReference type="Pfam" id="PF20649"/>
    </source>
</evidence>
<dbReference type="Pfam" id="PF20649">
    <property type="entry name" value="COG5_C"/>
    <property type="match status" value="1"/>
</dbReference>
<dbReference type="InterPro" id="IPR049176">
    <property type="entry name" value="COG5_N"/>
</dbReference>
<evidence type="ECO:0000259" key="7">
    <source>
        <dbReference type="Pfam" id="PF10392"/>
    </source>
</evidence>
<feature type="coiled-coil region" evidence="5">
    <location>
        <begin position="324"/>
        <end position="358"/>
    </location>
</feature>
<reference evidence="9 10" key="1">
    <citation type="journal article" date="2024" name="Microbiol. Resour. Announc.">
        <title>Genome annotations for the ascomycete fungi Trichoderma harzianum, Trichoderma aggressivum, and Purpureocillium lilacinum.</title>
        <authorList>
            <person name="Beijen E.P.W."/>
            <person name="Ohm R.A."/>
        </authorList>
    </citation>
    <scope>NUCLEOTIDE SEQUENCE [LARGE SCALE GENOMIC DNA]</scope>
    <source>
        <strain evidence="9 10">CBS 150709</strain>
    </source>
</reference>
<gene>
    <name evidence="9" type="ORF">Purlil1_9152</name>
</gene>
<keyword evidence="3" id="KW-0333">Golgi apparatus</keyword>
<dbReference type="Pfam" id="PF10392">
    <property type="entry name" value="COG5_N"/>
    <property type="match status" value="1"/>
</dbReference>
<proteinExistence type="predicted"/>
<evidence type="ECO:0000256" key="4">
    <source>
        <dbReference type="ARBA" id="ARBA00023136"/>
    </source>
</evidence>
<accession>A0ABR0BRJ8</accession>
<evidence type="ECO:0000256" key="5">
    <source>
        <dbReference type="SAM" id="Coils"/>
    </source>
</evidence>
<evidence type="ECO:0000313" key="9">
    <source>
        <dbReference type="EMBL" id="KAK4086536.1"/>
    </source>
</evidence>
<keyword evidence="5" id="KW-0175">Coiled coil</keyword>
<organism evidence="9 10">
    <name type="scientific">Purpureocillium lilacinum</name>
    <name type="common">Paecilomyces lilacinus</name>
    <dbReference type="NCBI Taxonomy" id="33203"/>
    <lineage>
        <taxon>Eukaryota</taxon>
        <taxon>Fungi</taxon>
        <taxon>Dikarya</taxon>
        <taxon>Ascomycota</taxon>
        <taxon>Pezizomycotina</taxon>
        <taxon>Sordariomycetes</taxon>
        <taxon>Hypocreomycetidae</taxon>
        <taxon>Hypocreales</taxon>
        <taxon>Ophiocordycipitaceae</taxon>
        <taxon>Purpureocillium</taxon>
    </lineage>
</organism>